<feature type="chain" id="PRO_5046536492" evidence="2">
    <location>
        <begin position="25"/>
        <end position="71"/>
    </location>
</feature>
<dbReference type="Proteomes" id="UP000619041">
    <property type="component" value="Unassembled WGS sequence"/>
</dbReference>
<sequence length="71" mass="7400">MTIRKFPILFAGAVLAVSPLAAQAAPVDRASAPSAQESELRSSSLLWIFAAILIIVGGVLLLDDNNKPVSP</sequence>
<feature type="signal peptide" evidence="2">
    <location>
        <begin position="1"/>
        <end position="24"/>
    </location>
</feature>
<name>A0ABQ1S1M1_9SPHN</name>
<reference evidence="4" key="1">
    <citation type="journal article" date="2019" name="Int. J. Syst. Evol. Microbiol.">
        <title>The Global Catalogue of Microorganisms (GCM) 10K type strain sequencing project: providing services to taxonomists for standard genome sequencing and annotation.</title>
        <authorList>
            <consortium name="The Broad Institute Genomics Platform"/>
            <consortium name="The Broad Institute Genome Sequencing Center for Infectious Disease"/>
            <person name="Wu L."/>
            <person name="Ma J."/>
        </authorList>
    </citation>
    <scope>NUCLEOTIDE SEQUENCE [LARGE SCALE GENOMIC DNA]</scope>
    <source>
        <strain evidence="4">CGMCC 1.15959</strain>
    </source>
</reference>
<evidence type="ECO:0000313" key="4">
    <source>
        <dbReference type="Proteomes" id="UP000619041"/>
    </source>
</evidence>
<feature type="transmembrane region" description="Helical" evidence="1">
    <location>
        <begin position="44"/>
        <end position="62"/>
    </location>
</feature>
<accession>A0ABQ1S1M1</accession>
<organism evidence="3 4">
    <name type="scientific">Tsuneonella deserti</name>
    <dbReference type="NCBI Taxonomy" id="2035528"/>
    <lineage>
        <taxon>Bacteria</taxon>
        <taxon>Pseudomonadati</taxon>
        <taxon>Pseudomonadota</taxon>
        <taxon>Alphaproteobacteria</taxon>
        <taxon>Sphingomonadales</taxon>
        <taxon>Erythrobacteraceae</taxon>
        <taxon>Tsuneonella</taxon>
    </lineage>
</organism>
<evidence type="ECO:0000313" key="3">
    <source>
        <dbReference type="EMBL" id="GGD90349.1"/>
    </source>
</evidence>
<keyword evidence="1" id="KW-1133">Transmembrane helix</keyword>
<dbReference type="EMBL" id="BMKL01000001">
    <property type="protein sequence ID" value="GGD90349.1"/>
    <property type="molecule type" value="Genomic_DNA"/>
</dbReference>
<keyword evidence="1" id="KW-0812">Transmembrane</keyword>
<keyword evidence="1" id="KW-0472">Membrane</keyword>
<comment type="caution">
    <text evidence="3">The sequence shown here is derived from an EMBL/GenBank/DDBJ whole genome shotgun (WGS) entry which is preliminary data.</text>
</comment>
<evidence type="ECO:0000256" key="1">
    <source>
        <dbReference type="SAM" id="Phobius"/>
    </source>
</evidence>
<proteinExistence type="predicted"/>
<keyword evidence="4" id="KW-1185">Reference proteome</keyword>
<keyword evidence="2" id="KW-0732">Signal</keyword>
<gene>
    <name evidence="3" type="ORF">GCM10011515_07420</name>
</gene>
<evidence type="ECO:0000256" key="2">
    <source>
        <dbReference type="SAM" id="SignalP"/>
    </source>
</evidence>
<dbReference type="RefSeq" id="WP_188643904.1">
    <property type="nucleotide sequence ID" value="NZ_BMKL01000001.1"/>
</dbReference>
<protein>
    <submittedName>
        <fullName evidence="3">Uncharacterized protein</fullName>
    </submittedName>
</protein>